<evidence type="ECO:0000256" key="2">
    <source>
        <dbReference type="SAM" id="SignalP"/>
    </source>
</evidence>
<keyword evidence="5" id="KW-1185">Reference proteome</keyword>
<sequence length="289" mass="28802">MKLATLLVFIFASITTATSFAERTALGHSVDASLGSVLDEAEARTPDERLVVGGIPAVETLELSDPSNILERRRGGGGGGGGSRGGGGGGGGTSGGSKSGGGSTSTGGSKSNSGGRTITGSGTAKIGGYYGGGGAVPFKSGGRTTSGIIPAVLAVSLVSTFFSGGWMYGSLYGYPFTQNVYYYNKTSSQNETLPVLCLCQEYSVCGCDENHNQTYIDQLMVNATANPTNGMVVGSKIVDVNGTRTLVVNGTLDNGTTSDGGTVAVSGAMGQGVGLLILAAMVGLGVSFA</sequence>
<protein>
    <recommendedName>
        <fullName evidence="3">DUF7732 domain-containing protein</fullName>
    </recommendedName>
</protein>
<evidence type="ECO:0000256" key="1">
    <source>
        <dbReference type="SAM" id="MobiDB-lite"/>
    </source>
</evidence>
<name>A0ABR3GIY2_9PEZI</name>
<dbReference type="PANTHER" id="PTHR42091:SF1">
    <property type="entry name" value="CONSERVED GLYCINE-RICH PROTEIN (AFU_ORTHOLOGUE AFUA_7G02440)"/>
    <property type="match status" value="1"/>
</dbReference>
<evidence type="ECO:0000259" key="3">
    <source>
        <dbReference type="Pfam" id="PF24866"/>
    </source>
</evidence>
<feature type="chain" id="PRO_5046302654" description="DUF7732 domain-containing protein" evidence="2">
    <location>
        <begin position="22"/>
        <end position="289"/>
    </location>
</feature>
<proteinExistence type="predicted"/>
<dbReference type="InterPro" id="IPR056634">
    <property type="entry name" value="DUF7732"/>
</dbReference>
<keyword evidence="2" id="KW-0732">Signal</keyword>
<dbReference type="Pfam" id="PF24866">
    <property type="entry name" value="DUF7732"/>
    <property type="match status" value="1"/>
</dbReference>
<comment type="caution">
    <text evidence="4">The sequence shown here is derived from an EMBL/GenBank/DDBJ whole genome shotgun (WGS) entry which is preliminary data.</text>
</comment>
<feature type="region of interest" description="Disordered" evidence="1">
    <location>
        <begin position="63"/>
        <end position="119"/>
    </location>
</feature>
<feature type="compositionally biased region" description="Gly residues" evidence="1">
    <location>
        <begin position="76"/>
        <end position="105"/>
    </location>
</feature>
<gene>
    <name evidence="4" type="ORF">Q9L58_005136</name>
</gene>
<feature type="domain" description="DUF7732" evidence="3">
    <location>
        <begin position="129"/>
        <end position="256"/>
    </location>
</feature>
<dbReference type="EMBL" id="JBBBZM010000060">
    <property type="protein sequence ID" value="KAL0635893.1"/>
    <property type="molecule type" value="Genomic_DNA"/>
</dbReference>
<reference evidence="4 5" key="1">
    <citation type="submission" date="2024-02" db="EMBL/GenBank/DDBJ databases">
        <title>Discinaceae phylogenomics.</title>
        <authorList>
            <person name="Dirks A.C."/>
            <person name="James T.Y."/>
        </authorList>
    </citation>
    <scope>NUCLEOTIDE SEQUENCE [LARGE SCALE GENOMIC DNA]</scope>
    <source>
        <strain evidence="4 5">ACD0624</strain>
    </source>
</reference>
<dbReference type="Proteomes" id="UP001447188">
    <property type="component" value="Unassembled WGS sequence"/>
</dbReference>
<evidence type="ECO:0000313" key="4">
    <source>
        <dbReference type="EMBL" id="KAL0635893.1"/>
    </source>
</evidence>
<feature type="compositionally biased region" description="Low complexity" evidence="1">
    <location>
        <begin position="106"/>
        <end position="116"/>
    </location>
</feature>
<accession>A0ABR3GIY2</accession>
<dbReference type="PANTHER" id="PTHR42091">
    <property type="entry name" value="CONSERVED GLYCINE-RICH PROTEIN (AFU_ORTHOLOGUE AFUA_7G02440)"/>
    <property type="match status" value="1"/>
</dbReference>
<organism evidence="4 5">
    <name type="scientific">Discina gigas</name>
    <dbReference type="NCBI Taxonomy" id="1032678"/>
    <lineage>
        <taxon>Eukaryota</taxon>
        <taxon>Fungi</taxon>
        <taxon>Dikarya</taxon>
        <taxon>Ascomycota</taxon>
        <taxon>Pezizomycotina</taxon>
        <taxon>Pezizomycetes</taxon>
        <taxon>Pezizales</taxon>
        <taxon>Discinaceae</taxon>
        <taxon>Discina</taxon>
    </lineage>
</organism>
<feature type="signal peptide" evidence="2">
    <location>
        <begin position="1"/>
        <end position="21"/>
    </location>
</feature>
<evidence type="ECO:0000313" key="5">
    <source>
        <dbReference type="Proteomes" id="UP001447188"/>
    </source>
</evidence>